<dbReference type="Proteomes" id="UP000078386">
    <property type="component" value="Unassembled WGS sequence"/>
</dbReference>
<dbReference type="InterPro" id="IPR035895">
    <property type="entry name" value="HPr-like_sf"/>
</dbReference>
<dbReference type="InterPro" id="IPR000032">
    <property type="entry name" value="HPr-like"/>
</dbReference>
<accession>A0A1B7JVF6</accession>
<keyword evidence="10" id="KW-1185">Reference proteome</keyword>
<keyword evidence="4" id="KW-0598">Phosphotransferase system</keyword>
<evidence type="ECO:0000313" key="9">
    <source>
        <dbReference type="EMBL" id="OAT51704.1"/>
    </source>
</evidence>
<evidence type="ECO:0000256" key="1">
    <source>
        <dbReference type="ARBA" id="ARBA00004496"/>
    </source>
</evidence>
<organism evidence="9 10">
    <name type="scientific">Kluyvera georgiana ATCC 51603</name>
    <dbReference type="NCBI Taxonomy" id="1354264"/>
    <lineage>
        <taxon>Bacteria</taxon>
        <taxon>Pseudomonadati</taxon>
        <taxon>Pseudomonadota</taxon>
        <taxon>Gammaproteobacteria</taxon>
        <taxon>Enterobacterales</taxon>
        <taxon>Enterobacteriaceae</taxon>
        <taxon>Kluyvera</taxon>
    </lineage>
</organism>
<reference evidence="9 10" key="1">
    <citation type="submission" date="2016-04" db="EMBL/GenBank/DDBJ databases">
        <title>ATOL: Assembling a taxonomically balanced genome-scale reconstruction of the evolutionary history of the Enterobacteriaceae.</title>
        <authorList>
            <person name="Plunkett G.III."/>
            <person name="Neeno-Eckwall E.C."/>
            <person name="Glasner J.D."/>
            <person name="Perna N.T."/>
        </authorList>
    </citation>
    <scope>NUCLEOTIDE SEQUENCE [LARGE SCALE GENOMIC DNA]</scope>
    <source>
        <strain evidence="9 10">ATCC 51603</strain>
    </source>
</reference>
<dbReference type="Gene3D" id="3.30.1340.10">
    <property type="entry name" value="HPr-like"/>
    <property type="match status" value="1"/>
</dbReference>
<dbReference type="SUPFAM" id="SSF55594">
    <property type="entry name" value="HPr-like"/>
    <property type="match status" value="1"/>
</dbReference>
<comment type="function">
    <text evidence="5">Component of the phosphoenolpyruvate-dependent nitrogen-metabolic phosphotransferase system (nitrogen-metabolic PTS), that seems to be involved in regulating nitrogen metabolism. The phosphoryl group from phosphoenolpyruvate (PEP) is transferred to the phosphoryl carrier protein NPr by enzyme I-Ntr. Phospho-NPr then transfers it to EIIA-Ntr. Could function in the transcriptional regulation of sigma-54 dependent operons in conjunction with the NPr (PtsO) and EIIA-Ntr (PtsN) proteins.</text>
</comment>
<keyword evidence="9" id="KW-0808">Transferase</keyword>
<dbReference type="PROSITE" id="PS51350">
    <property type="entry name" value="PTS_HPR_DOM"/>
    <property type="match status" value="1"/>
</dbReference>
<proteinExistence type="inferred from homology"/>
<evidence type="ECO:0000256" key="6">
    <source>
        <dbReference type="ARBA" id="ARBA00040081"/>
    </source>
</evidence>
<evidence type="ECO:0000256" key="4">
    <source>
        <dbReference type="ARBA" id="ARBA00022683"/>
    </source>
</evidence>
<evidence type="ECO:0000256" key="3">
    <source>
        <dbReference type="ARBA" id="ARBA00022490"/>
    </source>
</evidence>
<dbReference type="RefSeq" id="WP_064546377.1">
    <property type="nucleotide sequence ID" value="NZ_LXEU01000057.1"/>
</dbReference>
<evidence type="ECO:0000256" key="7">
    <source>
        <dbReference type="ARBA" id="ARBA00041734"/>
    </source>
</evidence>
<dbReference type="PRINTS" id="PR00107">
    <property type="entry name" value="PHOSPHOCPHPR"/>
</dbReference>
<name>A0A1B7JVF6_9ENTR</name>
<dbReference type="GO" id="GO:0016740">
    <property type="term" value="F:transferase activity"/>
    <property type="evidence" value="ECO:0007669"/>
    <property type="project" value="UniProtKB-KW"/>
</dbReference>
<dbReference type="PATRIC" id="fig|1354264.4.peg.2957"/>
<protein>
    <recommendedName>
        <fullName evidence="6">Phosphocarrier protein NPr</fullName>
    </recommendedName>
    <alternativeName>
        <fullName evidence="7">Nitrogen-related HPr</fullName>
    </alternativeName>
</protein>
<dbReference type="Pfam" id="PF00381">
    <property type="entry name" value="PTS-HPr"/>
    <property type="match status" value="1"/>
</dbReference>
<keyword evidence="3" id="KW-0963">Cytoplasm</keyword>
<dbReference type="InterPro" id="IPR050399">
    <property type="entry name" value="HPr"/>
</dbReference>
<evidence type="ECO:0000256" key="5">
    <source>
        <dbReference type="ARBA" id="ARBA00037424"/>
    </source>
</evidence>
<evidence type="ECO:0000313" key="10">
    <source>
        <dbReference type="Proteomes" id="UP000078386"/>
    </source>
</evidence>
<dbReference type="PANTHER" id="PTHR33705">
    <property type="entry name" value="PHOSPHOCARRIER PROTEIN HPR"/>
    <property type="match status" value="1"/>
</dbReference>
<dbReference type="NCBIfam" id="TIGR01003">
    <property type="entry name" value="PTS_HPr_family"/>
    <property type="match status" value="1"/>
</dbReference>
<dbReference type="EMBL" id="LXEU01000057">
    <property type="protein sequence ID" value="OAT51704.1"/>
    <property type="molecule type" value="Genomic_DNA"/>
</dbReference>
<dbReference type="AlphaFoldDB" id="A0A1B7JVF6"/>
<comment type="subcellular location">
    <subcellularLocation>
        <location evidence="1">Cytoplasm</location>
    </subcellularLocation>
</comment>
<feature type="domain" description="HPr" evidence="8">
    <location>
        <begin position="1"/>
        <end position="88"/>
    </location>
</feature>
<dbReference type="PANTHER" id="PTHR33705:SF2">
    <property type="entry name" value="PHOSPHOCARRIER PROTEIN NPR"/>
    <property type="match status" value="1"/>
</dbReference>
<dbReference type="GO" id="GO:0005737">
    <property type="term" value="C:cytoplasm"/>
    <property type="evidence" value="ECO:0007669"/>
    <property type="project" value="UniProtKB-SubCell"/>
</dbReference>
<evidence type="ECO:0000259" key="8">
    <source>
        <dbReference type="PROSITE" id="PS51350"/>
    </source>
</evidence>
<evidence type="ECO:0000256" key="2">
    <source>
        <dbReference type="ARBA" id="ARBA00010736"/>
    </source>
</evidence>
<sequence>MLKEVVKISNQHGIHARPAGVLAKACAQYQSRIEMIYDGKVIKGKSIMSILGAGIKGRGSLEIICSGSDEQEAMAKLKVLFAEGFGFD</sequence>
<dbReference type="GO" id="GO:0009401">
    <property type="term" value="P:phosphoenolpyruvate-dependent sugar phosphotransferase system"/>
    <property type="evidence" value="ECO:0007669"/>
    <property type="project" value="UniProtKB-KW"/>
</dbReference>
<comment type="caution">
    <text evidence="9">The sequence shown here is derived from an EMBL/GenBank/DDBJ whole genome shotgun (WGS) entry which is preliminary data.</text>
</comment>
<comment type="similarity">
    <text evidence="2">Belongs to the HPr family.</text>
</comment>
<dbReference type="CDD" id="cd00367">
    <property type="entry name" value="PTS-HPr_like"/>
    <property type="match status" value="1"/>
</dbReference>
<gene>
    <name evidence="9" type="ORF">M989_02829</name>
</gene>